<dbReference type="Pfam" id="PF14169">
    <property type="entry name" value="YdjO"/>
    <property type="match status" value="1"/>
</dbReference>
<dbReference type="PATRIC" id="fig|997296.3.peg.2762"/>
<evidence type="ECO:0008006" key="3">
    <source>
        <dbReference type="Google" id="ProtNLM"/>
    </source>
</evidence>
<dbReference type="eggNOG" id="ENOG5032YUY">
    <property type="taxonomic scope" value="Bacteria"/>
</dbReference>
<protein>
    <recommendedName>
        <fullName evidence="3">Cold-shock protein</fullName>
    </recommendedName>
</protein>
<dbReference type="InterPro" id="IPR025916">
    <property type="entry name" value="YdjO"/>
</dbReference>
<gene>
    <name evidence="1" type="ORF">PB1_13074</name>
</gene>
<organism evidence="1 2">
    <name type="scientific">Bacillus methanolicus PB1</name>
    <dbReference type="NCBI Taxonomy" id="997296"/>
    <lineage>
        <taxon>Bacteria</taxon>
        <taxon>Bacillati</taxon>
        <taxon>Bacillota</taxon>
        <taxon>Bacilli</taxon>
        <taxon>Bacillales</taxon>
        <taxon>Bacillaceae</taxon>
        <taxon>Bacillus</taxon>
    </lineage>
</organism>
<reference evidence="1 2" key="1">
    <citation type="journal article" date="2012" name="Appl. Environ. Microbiol.">
        <title>Genome Sequence of Thermotolerant Bacillus methanolicus: Features and Regulation Related to Methylotrophy and Production of L-Lysine and L-Glutamate from Methanol.</title>
        <authorList>
            <person name="Heggeset T.M."/>
            <person name="Krog A."/>
            <person name="Balzer S."/>
            <person name="Wentzel A."/>
            <person name="Ellingsen T.E."/>
            <person name="Brautaset T."/>
        </authorList>
    </citation>
    <scope>NUCLEOTIDE SEQUENCE [LARGE SCALE GENOMIC DNA]</scope>
    <source>
        <strain evidence="1 2">PB1</strain>
    </source>
</reference>
<dbReference type="STRING" id="997296.PB1_13074"/>
<proteinExistence type="predicted"/>
<dbReference type="AlphaFoldDB" id="I3DW70"/>
<dbReference type="Proteomes" id="UP000010523">
    <property type="component" value="Unassembled WGS sequence"/>
</dbReference>
<dbReference type="OrthoDB" id="1955171at2"/>
<evidence type="ECO:0000313" key="2">
    <source>
        <dbReference type="Proteomes" id="UP000010523"/>
    </source>
</evidence>
<dbReference type="RefSeq" id="WP_004436984.1">
    <property type="nucleotide sequence ID" value="NZ_AFEU01000003.1"/>
</dbReference>
<accession>I3DW70</accession>
<keyword evidence="2" id="KW-1185">Reference proteome</keyword>
<comment type="caution">
    <text evidence="1">The sequence shown here is derived from an EMBL/GenBank/DDBJ whole genome shotgun (WGS) entry which is preliminary data.</text>
</comment>
<sequence>MAFGRRNDEEIVTEETKIWECTSDECKGWMRDNFKSSEKPLCPLCKSEMKETTKMLQVVHNYNKNLV</sequence>
<name>I3DW70_BACMT</name>
<dbReference type="EMBL" id="AFEU01000003">
    <property type="protein sequence ID" value="EIJ78491.1"/>
    <property type="molecule type" value="Genomic_DNA"/>
</dbReference>
<evidence type="ECO:0000313" key="1">
    <source>
        <dbReference type="EMBL" id="EIJ78491.1"/>
    </source>
</evidence>